<dbReference type="RefSeq" id="WP_274140979.1">
    <property type="nucleotide sequence ID" value="NZ_JAJUBB010000003.1"/>
</dbReference>
<gene>
    <name evidence="2" type="ORF">LRP49_06235</name>
</gene>
<comment type="caution">
    <text evidence="2">The sequence shown here is derived from an EMBL/GenBank/DDBJ whole genome shotgun (WGS) entry which is preliminary data.</text>
</comment>
<organism evidence="2 3">
    <name type="scientific">Enterovibrio qingdaonensis</name>
    <dbReference type="NCBI Taxonomy" id="2899818"/>
    <lineage>
        <taxon>Bacteria</taxon>
        <taxon>Pseudomonadati</taxon>
        <taxon>Pseudomonadota</taxon>
        <taxon>Gammaproteobacteria</taxon>
        <taxon>Vibrionales</taxon>
        <taxon>Vibrionaceae</taxon>
        <taxon>Enterovibrio</taxon>
    </lineage>
</organism>
<feature type="chain" id="PRO_5045761180" evidence="1">
    <location>
        <begin position="22"/>
        <end position="142"/>
    </location>
</feature>
<proteinExistence type="predicted"/>
<dbReference type="Proteomes" id="UP001149821">
    <property type="component" value="Unassembled WGS sequence"/>
</dbReference>
<keyword evidence="3" id="KW-1185">Reference proteome</keyword>
<name>A0ABT5QII8_9GAMM</name>
<accession>A0ABT5QII8</accession>
<dbReference type="EMBL" id="JAJUBB010000003">
    <property type="protein sequence ID" value="MDD1780801.1"/>
    <property type="molecule type" value="Genomic_DNA"/>
</dbReference>
<sequence length="142" mass="15998">MPRFILAILIPLLFLAQPVLANSLFSDKTLASHKAFYEQLVVSHCSLSESSPSLSNNTINKVAEALAQAEKMDKDIKLEKGLLEQMQKMLPRFIDCDRVDASPLEDVMDGILAFLGVNRQIPSVERRTYIQYAMKLSEIENK</sequence>
<protein>
    <submittedName>
        <fullName evidence="2">Uncharacterized protein</fullName>
    </submittedName>
</protein>
<evidence type="ECO:0000313" key="3">
    <source>
        <dbReference type="Proteomes" id="UP001149821"/>
    </source>
</evidence>
<evidence type="ECO:0000256" key="1">
    <source>
        <dbReference type="SAM" id="SignalP"/>
    </source>
</evidence>
<keyword evidence="1" id="KW-0732">Signal</keyword>
<feature type="signal peptide" evidence="1">
    <location>
        <begin position="1"/>
        <end position="21"/>
    </location>
</feature>
<reference evidence="2" key="1">
    <citation type="submission" date="2021-12" db="EMBL/GenBank/DDBJ databases">
        <title>Enterovibrio ZSDZ35 sp. nov. and Enterovibrio ZSDZ42 sp. nov., isolated from coastal seawater in Qingdao.</title>
        <authorList>
            <person name="Zhang P."/>
        </authorList>
    </citation>
    <scope>NUCLEOTIDE SEQUENCE</scope>
    <source>
        <strain evidence="2">ZSDZ35</strain>
    </source>
</reference>
<evidence type="ECO:0000313" key="2">
    <source>
        <dbReference type="EMBL" id="MDD1780801.1"/>
    </source>
</evidence>